<evidence type="ECO:0000256" key="1">
    <source>
        <dbReference type="ARBA" id="ARBA00001947"/>
    </source>
</evidence>
<keyword evidence="7" id="KW-0472">Membrane</keyword>
<dbReference type="PANTHER" id="PTHR18952">
    <property type="entry name" value="CARBONIC ANHYDRASE"/>
    <property type="match status" value="1"/>
</dbReference>
<feature type="transmembrane region" description="Helical" evidence="7">
    <location>
        <begin position="6"/>
        <end position="24"/>
    </location>
</feature>
<dbReference type="SMART" id="SM01057">
    <property type="entry name" value="Carb_anhydrase"/>
    <property type="match status" value="1"/>
</dbReference>
<proteinExistence type="inferred from homology"/>
<comment type="catalytic activity">
    <reaction evidence="6">
        <text>hydrogencarbonate + H(+) = CO2 + H2O</text>
        <dbReference type="Rhea" id="RHEA:10748"/>
        <dbReference type="ChEBI" id="CHEBI:15377"/>
        <dbReference type="ChEBI" id="CHEBI:15378"/>
        <dbReference type="ChEBI" id="CHEBI:16526"/>
        <dbReference type="ChEBI" id="CHEBI:17544"/>
        <dbReference type="EC" id="4.2.1.1"/>
    </reaction>
</comment>
<evidence type="ECO:0000256" key="2">
    <source>
        <dbReference type="ARBA" id="ARBA00012925"/>
    </source>
</evidence>
<evidence type="ECO:0000256" key="6">
    <source>
        <dbReference type="RuleBase" id="RU367011"/>
    </source>
</evidence>
<evidence type="ECO:0000256" key="3">
    <source>
        <dbReference type="ARBA" id="ARBA00022723"/>
    </source>
</evidence>
<protein>
    <recommendedName>
        <fullName evidence="2 6">Carbonic anhydrase</fullName>
        <ecNumber evidence="2 6">4.2.1.1</ecNumber>
    </recommendedName>
</protein>
<keyword evidence="5 6" id="KW-0456">Lyase</keyword>
<feature type="domain" description="Alpha-carbonic anhydrase" evidence="8">
    <location>
        <begin position="31"/>
        <end position="270"/>
    </location>
</feature>
<sequence length="279" mass="31028">MESRIVFIYIVATSLLIVSTFGYLEKGIIDAQFGYTGPVAPDRWGTLSPNFSTCSHGKLQSPINILKHKASVNKDLKPLAEQLSSCNASLVNNGFNVGLRYPNNSGHLSINGKNYTLKQMHWHAPSEHRLNGVQYAAELHLVHIAEDNSVSVVAILYRLGKPDPLLAKIQNWLIELAKDVDKGDPKAEIALGPGAVDIHQLKKHAKKYYRYAGSFTTPPCTESVIWNILGKVRSVSKEQVEDLRAPLSLTCKKNARPCQPLNGRKVELYKELRTTHSHK</sequence>
<evidence type="ECO:0000313" key="9">
    <source>
        <dbReference type="EMBL" id="GAA0158529.1"/>
    </source>
</evidence>
<evidence type="ECO:0000259" key="8">
    <source>
        <dbReference type="PROSITE" id="PS51144"/>
    </source>
</evidence>
<name>A0AAV3Q495_LITER</name>
<dbReference type="InterPro" id="IPR041891">
    <property type="entry name" value="Alpha_CA_prokaryot-like"/>
</dbReference>
<dbReference type="InterPro" id="IPR018338">
    <property type="entry name" value="Carbonic_anhydrase_a-class_CS"/>
</dbReference>
<dbReference type="Pfam" id="PF00194">
    <property type="entry name" value="Carb_anhydrase"/>
    <property type="match status" value="1"/>
</dbReference>
<evidence type="ECO:0000256" key="7">
    <source>
        <dbReference type="SAM" id="Phobius"/>
    </source>
</evidence>
<dbReference type="GO" id="GO:0006730">
    <property type="term" value="P:one-carbon metabolic process"/>
    <property type="evidence" value="ECO:0007669"/>
    <property type="project" value="TreeGrafter"/>
</dbReference>
<dbReference type="CDD" id="cd03124">
    <property type="entry name" value="alpha_CA_prokaryotic_like"/>
    <property type="match status" value="1"/>
</dbReference>
<keyword evidence="10" id="KW-1185">Reference proteome</keyword>
<dbReference type="Proteomes" id="UP001454036">
    <property type="component" value="Unassembled WGS sequence"/>
</dbReference>
<dbReference type="InterPro" id="IPR001148">
    <property type="entry name" value="CA_dom"/>
</dbReference>
<comment type="caution">
    <text evidence="9">The sequence shown here is derived from an EMBL/GenBank/DDBJ whole genome shotgun (WGS) entry which is preliminary data.</text>
</comment>
<dbReference type="PROSITE" id="PS51144">
    <property type="entry name" value="ALPHA_CA_2"/>
    <property type="match status" value="1"/>
</dbReference>
<comment type="cofactor">
    <cofactor evidence="1 6">
        <name>Zn(2+)</name>
        <dbReference type="ChEBI" id="CHEBI:29105"/>
    </cofactor>
</comment>
<keyword evidence="4 6" id="KW-0862">Zinc</keyword>
<accession>A0AAV3Q495</accession>
<comment type="function">
    <text evidence="6">Reversible hydration of carbon dioxide.</text>
</comment>
<dbReference type="PANTHER" id="PTHR18952:SF236">
    <property type="entry name" value="ALPHA CARBONIC ANHYDRASE 1, CHLOROPLASTIC"/>
    <property type="match status" value="1"/>
</dbReference>
<gene>
    <name evidence="9" type="ORF">LIER_15529</name>
</gene>
<evidence type="ECO:0000256" key="4">
    <source>
        <dbReference type="ARBA" id="ARBA00022833"/>
    </source>
</evidence>
<evidence type="ECO:0000313" key="10">
    <source>
        <dbReference type="Proteomes" id="UP001454036"/>
    </source>
</evidence>
<keyword evidence="7" id="KW-0812">Transmembrane</keyword>
<dbReference type="GO" id="GO:0008270">
    <property type="term" value="F:zinc ion binding"/>
    <property type="evidence" value="ECO:0007669"/>
    <property type="project" value="UniProtKB-UniRule"/>
</dbReference>
<keyword evidence="3 6" id="KW-0479">Metal-binding</keyword>
<dbReference type="AlphaFoldDB" id="A0AAV3Q495"/>
<evidence type="ECO:0000256" key="5">
    <source>
        <dbReference type="ARBA" id="ARBA00023239"/>
    </source>
</evidence>
<dbReference type="Gene3D" id="3.10.200.10">
    <property type="entry name" value="Alpha carbonic anhydrase"/>
    <property type="match status" value="1"/>
</dbReference>
<organism evidence="9 10">
    <name type="scientific">Lithospermum erythrorhizon</name>
    <name type="common">Purple gromwell</name>
    <name type="synonym">Lithospermum officinale var. erythrorhizon</name>
    <dbReference type="NCBI Taxonomy" id="34254"/>
    <lineage>
        <taxon>Eukaryota</taxon>
        <taxon>Viridiplantae</taxon>
        <taxon>Streptophyta</taxon>
        <taxon>Embryophyta</taxon>
        <taxon>Tracheophyta</taxon>
        <taxon>Spermatophyta</taxon>
        <taxon>Magnoliopsida</taxon>
        <taxon>eudicotyledons</taxon>
        <taxon>Gunneridae</taxon>
        <taxon>Pentapetalae</taxon>
        <taxon>asterids</taxon>
        <taxon>lamiids</taxon>
        <taxon>Boraginales</taxon>
        <taxon>Boraginaceae</taxon>
        <taxon>Boraginoideae</taxon>
        <taxon>Lithospermeae</taxon>
        <taxon>Lithospermum</taxon>
    </lineage>
</organism>
<reference evidence="9 10" key="1">
    <citation type="submission" date="2024-01" db="EMBL/GenBank/DDBJ databases">
        <title>The complete chloroplast genome sequence of Lithospermum erythrorhizon: insights into the phylogenetic relationship among Boraginaceae species and the maternal lineages of purple gromwells.</title>
        <authorList>
            <person name="Okada T."/>
            <person name="Watanabe K."/>
        </authorList>
    </citation>
    <scope>NUCLEOTIDE SEQUENCE [LARGE SCALE GENOMIC DNA]</scope>
</reference>
<dbReference type="GO" id="GO:0004089">
    <property type="term" value="F:carbonate dehydratase activity"/>
    <property type="evidence" value="ECO:0007669"/>
    <property type="project" value="UniProtKB-UniRule"/>
</dbReference>
<keyword evidence="7" id="KW-1133">Transmembrane helix</keyword>
<dbReference type="EC" id="4.2.1.1" evidence="2 6"/>
<dbReference type="PROSITE" id="PS00162">
    <property type="entry name" value="ALPHA_CA_1"/>
    <property type="match status" value="1"/>
</dbReference>
<dbReference type="SUPFAM" id="SSF51069">
    <property type="entry name" value="Carbonic anhydrase"/>
    <property type="match status" value="1"/>
</dbReference>
<dbReference type="EMBL" id="BAABME010003370">
    <property type="protein sequence ID" value="GAA0158529.1"/>
    <property type="molecule type" value="Genomic_DNA"/>
</dbReference>
<comment type="similarity">
    <text evidence="6">Belongs to the alpha-carbonic anhydrase family.</text>
</comment>
<dbReference type="InterPro" id="IPR023561">
    <property type="entry name" value="Carbonic_anhydrase_a-class"/>
</dbReference>
<dbReference type="InterPro" id="IPR036398">
    <property type="entry name" value="CA_dom_sf"/>
</dbReference>